<dbReference type="InterPro" id="IPR011701">
    <property type="entry name" value="MFS"/>
</dbReference>
<comment type="caution">
    <text evidence="9">The sequence shown here is derived from an EMBL/GenBank/DDBJ whole genome shotgun (WGS) entry which is preliminary data.</text>
</comment>
<protein>
    <recommendedName>
        <fullName evidence="8">Major facilitator superfamily (MFS) profile domain-containing protein</fullName>
    </recommendedName>
</protein>
<reference evidence="9 10" key="1">
    <citation type="submission" date="2024-08" db="EMBL/GenBank/DDBJ databases">
        <authorList>
            <person name="Cucini C."/>
            <person name="Frati F."/>
        </authorList>
    </citation>
    <scope>NUCLEOTIDE SEQUENCE [LARGE SCALE GENOMIC DNA]</scope>
</reference>
<keyword evidence="2" id="KW-0813">Transport</keyword>
<keyword evidence="10" id="KW-1185">Reference proteome</keyword>
<feature type="transmembrane region" description="Helical" evidence="7">
    <location>
        <begin position="317"/>
        <end position="334"/>
    </location>
</feature>
<feature type="transmembrane region" description="Helical" evidence="7">
    <location>
        <begin position="346"/>
        <end position="364"/>
    </location>
</feature>
<comment type="subcellular location">
    <subcellularLocation>
        <location evidence="1">Membrane</location>
        <topology evidence="1">Multi-pass membrane protein</topology>
    </subcellularLocation>
</comment>
<organism evidence="9 10">
    <name type="scientific">Orchesella dallaii</name>
    <dbReference type="NCBI Taxonomy" id="48710"/>
    <lineage>
        <taxon>Eukaryota</taxon>
        <taxon>Metazoa</taxon>
        <taxon>Ecdysozoa</taxon>
        <taxon>Arthropoda</taxon>
        <taxon>Hexapoda</taxon>
        <taxon>Collembola</taxon>
        <taxon>Entomobryomorpha</taxon>
        <taxon>Entomobryoidea</taxon>
        <taxon>Orchesellidae</taxon>
        <taxon>Orchesellinae</taxon>
        <taxon>Orchesella</taxon>
    </lineage>
</organism>
<dbReference type="SUPFAM" id="SSF103473">
    <property type="entry name" value="MFS general substrate transporter"/>
    <property type="match status" value="1"/>
</dbReference>
<keyword evidence="3 7" id="KW-0812">Transmembrane</keyword>
<feature type="transmembrane region" description="Helical" evidence="7">
    <location>
        <begin position="370"/>
        <end position="392"/>
    </location>
</feature>
<accession>A0ABP1R815</accession>
<evidence type="ECO:0000256" key="3">
    <source>
        <dbReference type="ARBA" id="ARBA00022692"/>
    </source>
</evidence>
<dbReference type="InterPro" id="IPR020846">
    <property type="entry name" value="MFS_dom"/>
</dbReference>
<feature type="transmembrane region" description="Helical" evidence="7">
    <location>
        <begin position="98"/>
        <end position="119"/>
    </location>
</feature>
<dbReference type="EMBL" id="CAXLJM020000067">
    <property type="protein sequence ID" value="CAL8122238.1"/>
    <property type="molecule type" value="Genomic_DNA"/>
</dbReference>
<evidence type="ECO:0000313" key="10">
    <source>
        <dbReference type="Proteomes" id="UP001642540"/>
    </source>
</evidence>
<feature type="transmembrane region" description="Helical" evidence="7">
    <location>
        <begin position="189"/>
        <end position="210"/>
    </location>
</feature>
<feature type="transmembrane region" description="Helical" evidence="7">
    <location>
        <begin position="280"/>
        <end position="297"/>
    </location>
</feature>
<evidence type="ECO:0000256" key="6">
    <source>
        <dbReference type="SAM" id="MobiDB-lite"/>
    </source>
</evidence>
<sequence>MVTTRSRSSRVGDDVASKNNNEEKSSPSSSSSKSKSILGVTVFALFIDLIGFTMILPLFPSILAHYKKTDSTGAYDVFARFAANLGEKIGAPAESDTVLMGGLLGSGFCFLQFLSAPILGALSDVMGRKKVLLLCMVLIATSHLFWLFASTFTLFILSRLISGLARANVSLTTTIICDDLSPEDRPKGMACIGIAFSFGFVIGPAIGAFFPWKSGTFQEAALMCMCLSLTSLLILWWKLEETLAPAHRASSFSEKLGDISSLVLPHHLFSFKSVSVGKKLRGVGLAYFLYIFIYSGLEFTLTFLTETRFGFTRIEQGKMFTCLGVLMAFLQGTVTRRLKPWMEHSAAMLGMLFMIPAFLILSLAQDVGMFAIGLFCYSVGSAVCGPSLTSMVGGKVPRLNERGVAIGIFRSLGALARAFGPLVASSIFWRYGPETAYFVGAVSILLPLLVLKIVENGTSEPSAPQKEKKSL</sequence>
<dbReference type="PANTHER" id="PTHR23504:SF31">
    <property type="entry name" value="MAJOR FACILITATOR SUPERFAMILY DOMAIN-CONTAINING PROTEIN 10"/>
    <property type="match status" value="1"/>
</dbReference>
<dbReference type="PANTHER" id="PTHR23504">
    <property type="entry name" value="MAJOR FACILITATOR SUPERFAMILY DOMAIN-CONTAINING PROTEIN 10"/>
    <property type="match status" value="1"/>
</dbReference>
<feature type="transmembrane region" description="Helical" evidence="7">
    <location>
        <begin position="216"/>
        <end position="237"/>
    </location>
</feature>
<evidence type="ECO:0000259" key="8">
    <source>
        <dbReference type="PROSITE" id="PS50850"/>
    </source>
</evidence>
<dbReference type="InterPro" id="IPR036259">
    <property type="entry name" value="MFS_trans_sf"/>
</dbReference>
<dbReference type="Proteomes" id="UP001642540">
    <property type="component" value="Unassembled WGS sequence"/>
</dbReference>
<dbReference type="PROSITE" id="PS50850">
    <property type="entry name" value="MFS"/>
    <property type="match status" value="1"/>
</dbReference>
<evidence type="ECO:0000256" key="2">
    <source>
        <dbReference type="ARBA" id="ARBA00022448"/>
    </source>
</evidence>
<evidence type="ECO:0000256" key="7">
    <source>
        <dbReference type="SAM" id="Phobius"/>
    </source>
</evidence>
<keyword evidence="4 7" id="KW-1133">Transmembrane helix</keyword>
<name>A0ABP1R815_9HEXA</name>
<feature type="compositionally biased region" description="Basic and acidic residues" evidence="6">
    <location>
        <begin position="10"/>
        <end position="25"/>
    </location>
</feature>
<feature type="transmembrane region" description="Helical" evidence="7">
    <location>
        <begin position="37"/>
        <end position="59"/>
    </location>
</feature>
<feature type="transmembrane region" description="Helical" evidence="7">
    <location>
        <begin position="404"/>
        <end position="429"/>
    </location>
</feature>
<dbReference type="Pfam" id="PF07690">
    <property type="entry name" value="MFS_1"/>
    <property type="match status" value="1"/>
</dbReference>
<feature type="region of interest" description="Disordered" evidence="6">
    <location>
        <begin position="1"/>
        <end position="34"/>
    </location>
</feature>
<evidence type="ECO:0000256" key="5">
    <source>
        <dbReference type="ARBA" id="ARBA00023136"/>
    </source>
</evidence>
<dbReference type="Gene3D" id="1.20.1250.20">
    <property type="entry name" value="MFS general substrate transporter like domains"/>
    <property type="match status" value="1"/>
</dbReference>
<keyword evidence="5 7" id="KW-0472">Membrane</keyword>
<feature type="domain" description="Major facilitator superfamily (MFS) profile" evidence="8">
    <location>
        <begin position="37"/>
        <end position="458"/>
    </location>
</feature>
<evidence type="ECO:0000313" key="9">
    <source>
        <dbReference type="EMBL" id="CAL8122238.1"/>
    </source>
</evidence>
<feature type="transmembrane region" description="Helical" evidence="7">
    <location>
        <begin position="131"/>
        <end position="149"/>
    </location>
</feature>
<evidence type="ECO:0000256" key="1">
    <source>
        <dbReference type="ARBA" id="ARBA00004141"/>
    </source>
</evidence>
<gene>
    <name evidence="9" type="ORF">ODALV1_LOCUS19733</name>
</gene>
<evidence type="ECO:0000256" key="4">
    <source>
        <dbReference type="ARBA" id="ARBA00022989"/>
    </source>
</evidence>
<proteinExistence type="predicted"/>
<feature type="transmembrane region" description="Helical" evidence="7">
    <location>
        <begin position="435"/>
        <end position="454"/>
    </location>
</feature>